<evidence type="ECO:0000256" key="1">
    <source>
        <dbReference type="SAM" id="SignalP"/>
    </source>
</evidence>
<comment type="caution">
    <text evidence="2">The sequence shown here is derived from an EMBL/GenBank/DDBJ whole genome shotgun (WGS) entry which is preliminary data.</text>
</comment>
<keyword evidence="3" id="KW-1185">Reference proteome</keyword>
<feature type="chain" id="PRO_5032767117" evidence="1">
    <location>
        <begin position="20"/>
        <end position="159"/>
    </location>
</feature>
<accession>A0A847RPZ4</accession>
<keyword evidence="1" id="KW-0732">Signal</keyword>
<dbReference type="Proteomes" id="UP000570474">
    <property type="component" value="Unassembled WGS sequence"/>
</dbReference>
<evidence type="ECO:0000313" key="3">
    <source>
        <dbReference type="Proteomes" id="UP000570474"/>
    </source>
</evidence>
<dbReference type="RefSeq" id="WP_168873724.1">
    <property type="nucleotide sequence ID" value="NZ_JABAIA010000003.1"/>
</dbReference>
<protein>
    <submittedName>
        <fullName evidence="2">Nuclear transport factor 2 family protein</fullName>
    </submittedName>
</protein>
<gene>
    <name evidence="2" type="ORF">HGH92_25975</name>
</gene>
<reference evidence="2 3" key="1">
    <citation type="submission" date="2020-04" db="EMBL/GenBank/DDBJ databases">
        <authorList>
            <person name="Yin C."/>
        </authorList>
    </citation>
    <scope>NUCLEOTIDE SEQUENCE [LARGE SCALE GENOMIC DNA]</scope>
    <source>
        <strain evidence="2 3">Ae27</strain>
    </source>
</reference>
<dbReference type="InterPro" id="IPR032710">
    <property type="entry name" value="NTF2-like_dom_sf"/>
</dbReference>
<dbReference type="AlphaFoldDB" id="A0A847RPZ4"/>
<feature type="signal peptide" evidence="1">
    <location>
        <begin position="1"/>
        <end position="19"/>
    </location>
</feature>
<dbReference type="SUPFAM" id="SSF54427">
    <property type="entry name" value="NTF2-like"/>
    <property type="match status" value="1"/>
</dbReference>
<organism evidence="2 3">
    <name type="scientific">Chitinophaga varians</name>
    <dbReference type="NCBI Taxonomy" id="2202339"/>
    <lineage>
        <taxon>Bacteria</taxon>
        <taxon>Pseudomonadati</taxon>
        <taxon>Bacteroidota</taxon>
        <taxon>Chitinophagia</taxon>
        <taxon>Chitinophagales</taxon>
        <taxon>Chitinophagaceae</taxon>
        <taxon>Chitinophaga</taxon>
    </lineage>
</organism>
<sequence>MRYLYLTLPALFVVNALQAQSETSGVKQTIDKMFTAMHNSDSVALRECFSPTAVFQTIDEHKGGTTVKNVSVERFASIIAGTPKGDLDERITYGAIQTDDHLASVWTPYRFYHQGKFHHCGVNSFQLVKLGKEWKIQYVIDTRRKDNCVEDNATPPPAQ</sequence>
<dbReference type="Gene3D" id="3.10.450.50">
    <property type="match status" value="1"/>
</dbReference>
<name>A0A847RPZ4_9BACT</name>
<proteinExistence type="predicted"/>
<evidence type="ECO:0000313" key="2">
    <source>
        <dbReference type="EMBL" id="NLR67780.1"/>
    </source>
</evidence>
<dbReference type="EMBL" id="JABAIA010000003">
    <property type="protein sequence ID" value="NLR67780.1"/>
    <property type="molecule type" value="Genomic_DNA"/>
</dbReference>